<accession>A0A1I3ML09</accession>
<dbReference type="Proteomes" id="UP000198915">
    <property type="component" value="Unassembled WGS sequence"/>
</dbReference>
<dbReference type="Pfam" id="PF12671">
    <property type="entry name" value="Amidase_6"/>
    <property type="match status" value="1"/>
</dbReference>
<gene>
    <name evidence="2" type="ORF">SAMN05518846_101648</name>
</gene>
<dbReference type="RefSeq" id="WP_092266497.1">
    <property type="nucleotide sequence ID" value="NZ_FORT01000001.1"/>
</dbReference>
<organism evidence="2 3">
    <name type="scientific">Brevibacillus centrosporus</name>
    <dbReference type="NCBI Taxonomy" id="54910"/>
    <lineage>
        <taxon>Bacteria</taxon>
        <taxon>Bacillati</taxon>
        <taxon>Bacillota</taxon>
        <taxon>Bacilli</taxon>
        <taxon>Bacillales</taxon>
        <taxon>Paenibacillaceae</taxon>
        <taxon>Brevibacillus</taxon>
    </lineage>
</organism>
<reference evidence="3" key="1">
    <citation type="submission" date="2016-10" db="EMBL/GenBank/DDBJ databases">
        <authorList>
            <person name="Varghese N."/>
            <person name="Submissions S."/>
        </authorList>
    </citation>
    <scope>NUCLEOTIDE SEQUENCE [LARGE SCALE GENOMIC DNA]</scope>
    <source>
        <strain evidence="3">OK042</strain>
    </source>
</reference>
<name>A0A1I3ML09_9BACL</name>
<evidence type="ECO:0000259" key="1">
    <source>
        <dbReference type="Pfam" id="PF12671"/>
    </source>
</evidence>
<dbReference type="AlphaFoldDB" id="A0A1I3ML09"/>
<sequence length="325" mass="37159">MDWRQFIRSYFDSVQKAWLDGEYQHLLPYYSDHGQGTKNEWERMRREHVQLVGRGGQTQSVQGRLVPLCWMETEQSMDILLSWSGKRHYGMGEHSLSEASRFVHRIRLQKEAASWRIDSHTEWDGDAKVPFDALQGEEEAEGATSMVEDAVSQPLLVVHGAGGYNPWNAVAYAERYWNSPNPAYPHFTDDCTNFISQCLYAGGIPMLFSKEKGRGWWIRTGKGGEWSYSWSVAHALYLMLKSGAAPMRAVTKSSPDQLEPGDIICYDFDGDGRFQHNTIVVAKDANNMPLVNAHTTDSSMRYWAYEDSTAYTPNMRYAFFHIRGV</sequence>
<dbReference type="PANTHER" id="PTHR40032:SF1">
    <property type="entry name" value="EXPORTED PROTEIN"/>
    <property type="match status" value="1"/>
</dbReference>
<dbReference type="PANTHER" id="PTHR40032">
    <property type="entry name" value="EXPORTED PROTEIN-RELATED"/>
    <property type="match status" value="1"/>
</dbReference>
<proteinExistence type="predicted"/>
<feature type="domain" description="Putative amidase" evidence="1">
    <location>
        <begin position="164"/>
        <end position="317"/>
    </location>
</feature>
<dbReference type="EMBL" id="FORT01000001">
    <property type="protein sequence ID" value="SFI97356.1"/>
    <property type="molecule type" value="Genomic_DNA"/>
</dbReference>
<protein>
    <submittedName>
        <fullName evidence="2">Putative amidase domain-containing protein</fullName>
    </submittedName>
</protein>
<evidence type="ECO:0000313" key="2">
    <source>
        <dbReference type="EMBL" id="SFI97356.1"/>
    </source>
</evidence>
<evidence type="ECO:0000313" key="3">
    <source>
        <dbReference type="Proteomes" id="UP000198915"/>
    </source>
</evidence>
<dbReference type="InterPro" id="IPR024301">
    <property type="entry name" value="Amidase_6"/>
</dbReference>
<keyword evidence="3" id="KW-1185">Reference proteome</keyword>
<dbReference type="STRING" id="1884381.SAMN05518846_101648"/>